<dbReference type="EMBL" id="JDSQ01000002">
    <property type="protein sequence ID" value="EWS79228.1"/>
    <property type="molecule type" value="Genomic_DNA"/>
</dbReference>
<accession>Z9JMK6</accession>
<evidence type="ECO:0000313" key="2">
    <source>
        <dbReference type="EMBL" id="MCD8473772.1"/>
    </source>
</evidence>
<dbReference type="RefSeq" id="WP_230428202.1">
    <property type="nucleotide sequence ID" value="NZ_CP053627.1"/>
</dbReference>
<protein>
    <submittedName>
        <fullName evidence="1">Uncharacterized protein</fullName>
    </submittedName>
</protein>
<organism evidence="1 3">
    <name type="scientific">Xylella taiwanensis</name>
    <dbReference type="NCBI Taxonomy" id="1444770"/>
    <lineage>
        <taxon>Bacteria</taxon>
        <taxon>Pseudomonadati</taxon>
        <taxon>Pseudomonadota</taxon>
        <taxon>Gammaproteobacteria</taxon>
        <taxon>Lysobacterales</taxon>
        <taxon>Lysobacteraceae</taxon>
        <taxon>Xylella</taxon>
    </lineage>
</organism>
<proteinExistence type="predicted"/>
<comment type="caution">
    <text evidence="1">The sequence shown here is derived from an EMBL/GenBank/DDBJ whole genome shotgun (WGS) entry which is preliminary data.</text>
</comment>
<dbReference type="Proteomes" id="UP000020406">
    <property type="component" value="Unassembled WGS sequence"/>
</dbReference>
<evidence type="ECO:0000313" key="1">
    <source>
        <dbReference type="EMBL" id="EWS79228.1"/>
    </source>
</evidence>
<dbReference type="GeneID" id="93922840"/>
<dbReference type="AlphaFoldDB" id="Z9JMK6"/>
<reference evidence="1 3" key="1">
    <citation type="journal article" date="2014" name="Genome Announc.">
        <title>Draft Genome Sequence of Xylella fastidiosa Pear Leaf Scorch Strain in Taiwan.</title>
        <authorList>
            <person name="Su C.C."/>
            <person name="Deng W.L."/>
            <person name="Jan F.J."/>
            <person name="Chang C.J."/>
            <person name="Huang H."/>
            <person name="Chen J."/>
        </authorList>
    </citation>
    <scope>NUCLEOTIDE SEQUENCE [LARGE SCALE GENOMIC DNA]</scope>
    <source>
        <strain evidence="1 3">PLS229</strain>
    </source>
</reference>
<sequence length="52" mass="5679">MFAVLLIGSGSLTHILYDADGSYSNAQPAPHMQPFVDWSEYQLRGRHSGVTG</sequence>
<reference evidence="2" key="2">
    <citation type="submission" date="2021-11" db="EMBL/GenBank/DDBJ databases">
        <title>Genome sequence of Xylella taiwanensis PLS432.</title>
        <authorList>
            <person name="Weng L.-W."/>
            <person name="Su C.-C."/>
            <person name="Tsai C.-W."/>
            <person name="Kuo C.-H."/>
        </authorList>
    </citation>
    <scope>NUCLEOTIDE SEQUENCE</scope>
    <source>
        <strain evidence="2">PLS432</strain>
    </source>
</reference>
<dbReference type="EMBL" id="JAJPPU010000002">
    <property type="protein sequence ID" value="MCD8473772.1"/>
    <property type="molecule type" value="Genomic_DNA"/>
</dbReference>
<dbReference type="STRING" id="1444770.AF72_01180"/>
<gene>
    <name evidence="1" type="ORF">AF72_01180</name>
    <name evidence="2" type="ORF">LPH55_09970</name>
</gene>
<evidence type="ECO:0000313" key="4">
    <source>
        <dbReference type="Proteomes" id="UP001430701"/>
    </source>
</evidence>
<dbReference type="Proteomes" id="UP001430701">
    <property type="component" value="Unassembled WGS sequence"/>
</dbReference>
<name>Z9JMK6_9GAMM</name>
<dbReference type="PATRIC" id="fig|1444770.3.peg.281"/>
<evidence type="ECO:0000313" key="3">
    <source>
        <dbReference type="Proteomes" id="UP000020406"/>
    </source>
</evidence>
<keyword evidence="4" id="KW-1185">Reference proteome</keyword>